<keyword evidence="9" id="KW-0408">Iron</keyword>
<comment type="similarity">
    <text evidence="3">Belongs to the homogentisate dioxygenase family.</text>
</comment>
<evidence type="ECO:0000259" key="10">
    <source>
        <dbReference type="Pfam" id="PF04209"/>
    </source>
</evidence>
<sequence>MSEFMGLISGSYEAKEQGFGPGGATLHSMMTPHGPDIQCFKQATEAVLRPIRVADHSMAFMFESSFSMGLTHWAEEGCQRVDKDYYKCWQGLPKLFNGKLNI</sequence>
<organism evidence="11 12">
    <name type="scientific">Tropilaelaps mercedesae</name>
    <dbReference type="NCBI Taxonomy" id="418985"/>
    <lineage>
        <taxon>Eukaryota</taxon>
        <taxon>Metazoa</taxon>
        <taxon>Ecdysozoa</taxon>
        <taxon>Arthropoda</taxon>
        <taxon>Chelicerata</taxon>
        <taxon>Arachnida</taxon>
        <taxon>Acari</taxon>
        <taxon>Parasitiformes</taxon>
        <taxon>Mesostigmata</taxon>
        <taxon>Gamasina</taxon>
        <taxon>Dermanyssoidea</taxon>
        <taxon>Laelapidae</taxon>
        <taxon>Tropilaelaps</taxon>
    </lineage>
</organism>
<evidence type="ECO:0000256" key="5">
    <source>
        <dbReference type="ARBA" id="ARBA00018757"/>
    </source>
</evidence>
<dbReference type="EMBL" id="MNPL01012657">
    <property type="protein sequence ID" value="OQR72030.1"/>
    <property type="molecule type" value="Genomic_DNA"/>
</dbReference>
<evidence type="ECO:0000313" key="12">
    <source>
        <dbReference type="Proteomes" id="UP000192247"/>
    </source>
</evidence>
<accession>A0A1V9XER4</accession>
<dbReference type="UniPathway" id="UPA00139">
    <property type="reaction ID" value="UER00339"/>
</dbReference>
<dbReference type="InterPro" id="IPR011051">
    <property type="entry name" value="RmlC_Cupin_sf"/>
</dbReference>
<protein>
    <recommendedName>
        <fullName evidence="5">Homogentisate 1,2-dioxygenase</fullName>
        <ecNumber evidence="4">1.13.11.5</ecNumber>
    </recommendedName>
    <alternativeName>
        <fullName evidence="6">Homogentisate oxygenase</fullName>
    </alternativeName>
    <alternativeName>
        <fullName evidence="7">Homogentisic acid oxidase</fullName>
    </alternativeName>
    <alternativeName>
        <fullName evidence="8">Homogentisicase</fullName>
    </alternativeName>
</protein>
<keyword evidence="9" id="KW-0479">Metal-binding</keyword>
<dbReference type="PANTHER" id="PTHR11056">
    <property type="entry name" value="HOMOGENTISATE 1,2-DIOXYGENASE"/>
    <property type="match status" value="1"/>
</dbReference>
<feature type="binding site" evidence="9">
    <location>
        <position position="3"/>
    </location>
    <ligand>
        <name>Fe cation</name>
        <dbReference type="ChEBI" id="CHEBI:24875"/>
    </ligand>
</feature>
<evidence type="ECO:0000256" key="4">
    <source>
        <dbReference type="ARBA" id="ARBA00013127"/>
    </source>
</evidence>
<evidence type="ECO:0000256" key="1">
    <source>
        <dbReference type="ARBA" id="ARBA00001962"/>
    </source>
</evidence>
<dbReference type="GO" id="GO:0046872">
    <property type="term" value="F:metal ion binding"/>
    <property type="evidence" value="ECO:0007669"/>
    <property type="project" value="UniProtKB-KW"/>
</dbReference>
<feature type="binding site" evidence="9">
    <location>
        <position position="12"/>
    </location>
    <ligand>
        <name>homogentisate</name>
        <dbReference type="ChEBI" id="CHEBI:16169"/>
    </ligand>
</feature>
<name>A0A1V9XER4_9ACAR</name>
<dbReference type="InterPro" id="IPR014710">
    <property type="entry name" value="RmlC-like_jellyroll"/>
</dbReference>
<dbReference type="GO" id="GO:0004411">
    <property type="term" value="F:homogentisate 1,2-dioxygenase activity"/>
    <property type="evidence" value="ECO:0007669"/>
    <property type="project" value="UniProtKB-EC"/>
</dbReference>
<evidence type="ECO:0000256" key="8">
    <source>
        <dbReference type="ARBA" id="ARBA00033225"/>
    </source>
</evidence>
<evidence type="ECO:0000313" key="11">
    <source>
        <dbReference type="EMBL" id="OQR72030.1"/>
    </source>
</evidence>
<dbReference type="AlphaFoldDB" id="A0A1V9XER4"/>
<dbReference type="GO" id="GO:0006570">
    <property type="term" value="P:tyrosine metabolic process"/>
    <property type="evidence" value="ECO:0007669"/>
    <property type="project" value="InterPro"/>
</dbReference>
<comment type="cofactor">
    <cofactor evidence="1 9">
        <name>Fe cation</name>
        <dbReference type="ChEBI" id="CHEBI:24875"/>
    </cofactor>
</comment>
<feature type="binding site" evidence="9">
    <location>
        <position position="33"/>
    </location>
    <ligand>
        <name>Fe cation</name>
        <dbReference type="ChEBI" id="CHEBI:24875"/>
    </ligand>
</feature>
<proteinExistence type="inferred from homology"/>
<keyword evidence="12" id="KW-1185">Reference proteome</keyword>
<feature type="domain" description="Homogentisate 1,2-dioxygenase C-terminal" evidence="10">
    <location>
        <begin position="1"/>
        <end position="94"/>
    </location>
</feature>
<dbReference type="InParanoid" id="A0A1V9XER4"/>
<evidence type="ECO:0000256" key="6">
    <source>
        <dbReference type="ARBA" id="ARBA00030235"/>
    </source>
</evidence>
<evidence type="ECO:0000256" key="3">
    <source>
        <dbReference type="ARBA" id="ARBA00007757"/>
    </source>
</evidence>
<dbReference type="Proteomes" id="UP000192247">
    <property type="component" value="Unassembled WGS sequence"/>
</dbReference>
<dbReference type="SUPFAM" id="SSF51182">
    <property type="entry name" value="RmlC-like cupins"/>
    <property type="match status" value="1"/>
</dbReference>
<dbReference type="EC" id="1.13.11.5" evidence="4"/>
<reference evidence="11 12" key="1">
    <citation type="journal article" date="2017" name="Gigascience">
        <title>Draft genome of the honey bee ectoparasitic mite, Tropilaelaps mercedesae, is shaped by the parasitic life history.</title>
        <authorList>
            <person name="Dong X."/>
            <person name="Armstrong S.D."/>
            <person name="Xia D."/>
            <person name="Makepeace B.L."/>
            <person name="Darby A.C."/>
            <person name="Kadowaki T."/>
        </authorList>
    </citation>
    <scope>NUCLEOTIDE SEQUENCE [LARGE SCALE GENOMIC DNA]</scope>
    <source>
        <strain evidence="11">Wuxi-XJTLU</strain>
    </source>
</reference>
<dbReference type="GO" id="GO:0006559">
    <property type="term" value="P:L-phenylalanine catabolic process"/>
    <property type="evidence" value="ECO:0007669"/>
    <property type="project" value="UniProtKB-UniPathway"/>
</dbReference>
<comment type="pathway">
    <text evidence="2">Amino-acid degradation; L-phenylalanine degradation; acetoacetate and fumarate from L-phenylalanine: step 4/6.</text>
</comment>
<dbReference type="GO" id="GO:0005737">
    <property type="term" value="C:cytoplasm"/>
    <property type="evidence" value="ECO:0007669"/>
    <property type="project" value="TreeGrafter"/>
</dbReference>
<gene>
    <name evidence="11" type="ORF">BIW11_03859</name>
</gene>
<dbReference type="InterPro" id="IPR046451">
    <property type="entry name" value="HgmA_C"/>
</dbReference>
<dbReference type="InterPro" id="IPR005708">
    <property type="entry name" value="Homogentis_dOase"/>
</dbReference>
<evidence type="ECO:0000256" key="9">
    <source>
        <dbReference type="PIRSR" id="PIRSR605708-2"/>
    </source>
</evidence>
<dbReference type="PANTHER" id="PTHR11056:SF0">
    <property type="entry name" value="HOMOGENTISATE 1,2-DIOXYGENASE"/>
    <property type="match status" value="1"/>
</dbReference>
<evidence type="ECO:0000256" key="7">
    <source>
        <dbReference type="ARBA" id="ARBA00030437"/>
    </source>
</evidence>
<dbReference type="Gene3D" id="2.60.120.10">
    <property type="entry name" value="Jelly Rolls"/>
    <property type="match status" value="1"/>
</dbReference>
<feature type="binding site" evidence="9">
    <location>
        <position position="33"/>
    </location>
    <ligand>
        <name>homogentisate</name>
        <dbReference type="ChEBI" id="CHEBI:16169"/>
    </ligand>
</feature>
<comment type="caution">
    <text evidence="11">The sequence shown here is derived from an EMBL/GenBank/DDBJ whole genome shotgun (WGS) entry which is preliminary data.</text>
</comment>
<dbReference type="OrthoDB" id="1689029at2759"/>
<dbReference type="Pfam" id="PF04209">
    <property type="entry name" value="HgmA_C"/>
    <property type="match status" value="1"/>
</dbReference>
<evidence type="ECO:0000256" key="2">
    <source>
        <dbReference type="ARBA" id="ARBA00004704"/>
    </source>
</evidence>
<dbReference type="STRING" id="418985.A0A1V9XER4"/>